<protein>
    <submittedName>
        <fullName evidence="1">Uncharacterized protein</fullName>
    </submittedName>
</protein>
<dbReference type="EMBL" id="LCOA01000003">
    <property type="protein sequence ID" value="KKU70219.1"/>
    <property type="molecule type" value="Genomic_DNA"/>
</dbReference>
<dbReference type="Proteomes" id="UP000034565">
    <property type="component" value="Unassembled WGS sequence"/>
</dbReference>
<evidence type="ECO:0000313" key="1">
    <source>
        <dbReference type="EMBL" id="KKU70219.1"/>
    </source>
</evidence>
<proteinExistence type="predicted"/>
<evidence type="ECO:0000313" key="2">
    <source>
        <dbReference type="Proteomes" id="UP000034565"/>
    </source>
</evidence>
<comment type="caution">
    <text evidence="1">The sequence shown here is derived from an EMBL/GenBank/DDBJ whole genome shotgun (WGS) entry which is preliminary data.</text>
</comment>
<sequence length="110" mass="12056">MANCFKDALESMGFSGDSIEALPPTVHSQDAIWFAIDLGLEPVASCDAKFGGSRQDDEGIVLYRHEGDRDGHAEYVCPIKNVLWEIGPYAFIYAILMRPNNNTPPEAPGL</sequence>
<organism evidence="1 2">
    <name type="scientific">Candidatus Amesbacteria bacterium GW2011_GWA1_47_20</name>
    <dbReference type="NCBI Taxonomy" id="1618354"/>
    <lineage>
        <taxon>Bacteria</taxon>
        <taxon>Candidatus Amesiibacteriota</taxon>
    </lineage>
</organism>
<name>A0A0G1SL51_9BACT</name>
<dbReference type="AlphaFoldDB" id="A0A0G1SL51"/>
<reference evidence="1 2" key="1">
    <citation type="journal article" date="2015" name="Nature">
        <title>rRNA introns, odd ribosomes, and small enigmatic genomes across a large radiation of phyla.</title>
        <authorList>
            <person name="Brown C.T."/>
            <person name="Hug L.A."/>
            <person name="Thomas B.C."/>
            <person name="Sharon I."/>
            <person name="Castelle C.J."/>
            <person name="Singh A."/>
            <person name="Wilkins M.J."/>
            <person name="Williams K.H."/>
            <person name="Banfield J.F."/>
        </authorList>
    </citation>
    <scope>NUCLEOTIDE SEQUENCE [LARGE SCALE GENOMIC DNA]</scope>
</reference>
<accession>A0A0G1SL51</accession>
<gene>
    <name evidence="1" type="ORF">UX92_C0003G0039</name>
</gene>